<reference evidence="2 3" key="2">
    <citation type="journal article" date="2016" name="Genome Announc.">
        <title>Draft Genome Sequence of Erythromycin- and Oxytetracycline-Sensitive Nocardia seriolae Strain U-1 (NBRC 110359).</title>
        <authorList>
            <person name="Imajoh M."/>
            <person name="Sukeda M."/>
            <person name="Shimizu M."/>
            <person name="Yamane J."/>
            <person name="Ohnishi K."/>
            <person name="Oshima S."/>
        </authorList>
    </citation>
    <scope>NUCLEOTIDE SEQUENCE [LARGE SCALE GENOMIC DNA]</scope>
    <source>
        <strain evidence="2 3">U-1</strain>
    </source>
</reference>
<gene>
    <name evidence="1" type="ORF">NS506_07460</name>
    <name evidence="2" type="ORF">NSK11_contig00016-0048</name>
</gene>
<dbReference type="KEGG" id="nsr:NS506_07460"/>
<keyword evidence="3" id="KW-1185">Reference proteome</keyword>
<evidence type="ECO:0000313" key="3">
    <source>
        <dbReference type="Proteomes" id="UP000037179"/>
    </source>
</evidence>
<proteinExistence type="predicted"/>
<dbReference type="EMBL" id="CP017839">
    <property type="protein sequence ID" value="APB01480.1"/>
    <property type="molecule type" value="Genomic_DNA"/>
</dbReference>
<dbReference type="EMBL" id="BBYQ01000016">
    <property type="protein sequence ID" value="GAP27289.1"/>
    <property type="molecule type" value="Genomic_DNA"/>
</dbReference>
<dbReference type="GeneID" id="93372600"/>
<organism evidence="2 3">
    <name type="scientific">Nocardia seriolae</name>
    <dbReference type="NCBI Taxonomy" id="37332"/>
    <lineage>
        <taxon>Bacteria</taxon>
        <taxon>Bacillati</taxon>
        <taxon>Actinomycetota</taxon>
        <taxon>Actinomycetes</taxon>
        <taxon>Mycobacteriales</taxon>
        <taxon>Nocardiaceae</taxon>
        <taxon>Nocardia</taxon>
    </lineage>
</organism>
<evidence type="ECO:0000313" key="2">
    <source>
        <dbReference type="EMBL" id="GAP27289.1"/>
    </source>
</evidence>
<evidence type="ECO:0000313" key="4">
    <source>
        <dbReference type="Proteomes" id="UP000180166"/>
    </source>
</evidence>
<dbReference type="Proteomes" id="UP000037179">
    <property type="component" value="Unassembled WGS sequence"/>
</dbReference>
<evidence type="ECO:0008006" key="5">
    <source>
        <dbReference type="Google" id="ProtNLM"/>
    </source>
</evidence>
<name>A0A0B8N9A7_9NOCA</name>
<accession>A0A0B8N9A7</accession>
<protein>
    <recommendedName>
        <fullName evidence="5">ESX-1 secretion-associated protein</fullName>
    </recommendedName>
</protein>
<dbReference type="Proteomes" id="UP000180166">
    <property type="component" value="Chromosome"/>
</dbReference>
<reference evidence="1 4" key="3">
    <citation type="submission" date="2016-10" db="EMBL/GenBank/DDBJ databases">
        <title>Genome sequence of Nocardia seriolae strain EM150506, isolated from Anguila japonica.</title>
        <authorList>
            <person name="Han H.-J."/>
        </authorList>
    </citation>
    <scope>NUCLEOTIDE SEQUENCE [LARGE SCALE GENOMIC DNA]</scope>
    <source>
        <strain evidence="1 4">EM150506</strain>
    </source>
</reference>
<reference evidence="3" key="1">
    <citation type="submission" date="2015-07" db="EMBL/GenBank/DDBJ databases">
        <title>Nocardia seriolae U-1 whole genome shotgun sequence.</title>
        <authorList>
            <person name="Imajoh M."/>
            <person name="Fukumoto Y."/>
            <person name="Sukeda M."/>
            <person name="Yamane J."/>
            <person name="Yamasaki K."/>
            <person name="Shimizu M."/>
            <person name="Ohnishi K."/>
            <person name="Oshima S."/>
        </authorList>
    </citation>
    <scope>NUCLEOTIDE SEQUENCE [LARGE SCALE GENOMIC DNA]</scope>
    <source>
        <strain evidence="3">U-1</strain>
    </source>
</reference>
<evidence type="ECO:0000313" key="1">
    <source>
        <dbReference type="EMBL" id="APB01480.1"/>
    </source>
</evidence>
<dbReference type="OrthoDB" id="4556588at2"/>
<sequence length="112" mass="11765">MGESGDFGVRISALRAAATTLRDNADALQRHSRAVGDHAFGVGRAFAIGSDEAGRNYAAQGIAIHEGFERVAACLRYWGAAATATADIFDRAAAEYTRIDRAHAAALTEAGR</sequence>
<dbReference type="RefSeq" id="WP_033086005.1">
    <property type="nucleotide sequence ID" value="NZ_AP028458.1"/>
</dbReference>
<dbReference type="AlphaFoldDB" id="A0A0B8N9A7"/>